<keyword evidence="1" id="KW-1133">Transmembrane helix</keyword>
<accession>I3T1W4</accession>
<sequence>MLSILSLSDPSSSMFPSIYLLWIMNHRCEGRGRHSIQITFVSCKIVMSFIFLYFSVSIVFFFFSSVFNFRFCPV</sequence>
<organism evidence="2">
    <name type="scientific">Medicago truncatula</name>
    <name type="common">Barrel medic</name>
    <name type="synonym">Medicago tribuloides</name>
    <dbReference type="NCBI Taxonomy" id="3880"/>
    <lineage>
        <taxon>Eukaryota</taxon>
        <taxon>Viridiplantae</taxon>
        <taxon>Streptophyta</taxon>
        <taxon>Embryophyta</taxon>
        <taxon>Tracheophyta</taxon>
        <taxon>Spermatophyta</taxon>
        <taxon>Magnoliopsida</taxon>
        <taxon>eudicotyledons</taxon>
        <taxon>Gunneridae</taxon>
        <taxon>Pentapetalae</taxon>
        <taxon>rosids</taxon>
        <taxon>fabids</taxon>
        <taxon>Fabales</taxon>
        <taxon>Fabaceae</taxon>
        <taxon>Papilionoideae</taxon>
        <taxon>50 kb inversion clade</taxon>
        <taxon>NPAAA clade</taxon>
        <taxon>Hologalegina</taxon>
        <taxon>IRL clade</taxon>
        <taxon>Trifolieae</taxon>
        <taxon>Medicago</taxon>
    </lineage>
</organism>
<dbReference type="EMBL" id="BT146712">
    <property type="protein sequence ID" value="AFK46506.1"/>
    <property type="molecule type" value="mRNA"/>
</dbReference>
<protein>
    <recommendedName>
        <fullName evidence="3">Transmembrane protein</fullName>
    </recommendedName>
</protein>
<evidence type="ECO:0008006" key="3">
    <source>
        <dbReference type="Google" id="ProtNLM"/>
    </source>
</evidence>
<evidence type="ECO:0000313" key="2">
    <source>
        <dbReference type="EMBL" id="AFK46506.1"/>
    </source>
</evidence>
<keyword evidence="1" id="KW-0812">Transmembrane</keyword>
<evidence type="ECO:0000256" key="1">
    <source>
        <dbReference type="SAM" id="Phobius"/>
    </source>
</evidence>
<keyword evidence="1" id="KW-0472">Membrane</keyword>
<dbReference type="AlphaFoldDB" id="I3T1W4"/>
<feature type="transmembrane region" description="Helical" evidence="1">
    <location>
        <begin position="45"/>
        <end position="67"/>
    </location>
</feature>
<proteinExistence type="evidence at transcript level"/>
<name>I3T1W4_MEDTR</name>
<reference evidence="2" key="1">
    <citation type="submission" date="2012-05" db="EMBL/GenBank/DDBJ databases">
        <authorList>
            <person name="Krishnakumar V."/>
            <person name="Cheung F."/>
            <person name="Xiao Y."/>
            <person name="Chan A."/>
            <person name="Moskal W.A."/>
            <person name="Town C.D."/>
        </authorList>
    </citation>
    <scope>NUCLEOTIDE SEQUENCE</scope>
</reference>